<name>A0A8X6I386_NEPPI</name>
<proteinExistence type="predicted"/>
<dbReference type="Proteomes" id="UP000887013">
    <property type="component" value="Unassembled WGS sequence"/>
</dbReference>
<dbReference type="AlphaFoldDB" id="A0A8X6I386"/>
<evidence type="ECO:0000313" key="3">
    <source>
        <dbReference type="Proteomes" id="UP000887013"/>
    </source>
</evidence>
<protein>
    <submittedName>
        <fullName evidence="2">Uncharacterized protein</fullName>
    </submittedName>
</protein>
<feature type="compositionally biased region" description="Polar residues" evidence="1">
    <location>
        <begin position="1"/>
        <end position="13"/>
    </location>
</feature>
<comment type="caution">
    <text evidence="2">The sequence shown here is derived from an EMBL/GenBank/DDBJ whole genome shotgun (WGS) entry which is preliminary data.</text>
</comment>
<reference evidence="2" key="1">
    <citation type="submission" date="2020-08" db="EMBL/GenBank/DDBJ databases">
        <title>Multicomponent nature underlies the extraordinary mechanical properties of spider dragline silk.</title>
        <authorList>
            <person name="Kono N."/>
            <person name="Nakamura H."/>
            <person name="Mori M."/>
            <person name="Yoshida Y."/>
            <person name="Ohtoshi R."/>
            <person name="Malay A.D."/>
            <person name="Moran D.A.P."/>
            <person name="Tomita M."/>
            <person name="Numata K."/>
            <person name="Arakawa K."/>
        </authorList>
    </citation>
    <scope>NUCLEOTIDE SEQUENCE</scope>
</reference>
<evidence type="ECO:0000256" key="1">
    <source>
        <dbReference type="SAM" id="MobiDB-lite"/>
    </source>
</evidence>
<dbReference type="EMBL" id="BMAW01041534">
    <property type="protein sequence ID" value="GFS29029.1"/>
    <property type="molecule type" value="Genomic_DNA"/>
</dbReference>
<gene>
    <name evidence="2" type="ORF">NPIL_105781</name>
</gene>
<feature type="region of interest" description="Disordered" evidence="1">
    <location>
        <begin position="1"/>
        <end position="23"/>
    </location>
</feature>
<evidence type="ECO:0000313" key="2">
    <source>
        <dbReference type="EMBL" id="GFS29029.1"/>
    </source>
</evidence>
<sequence length="104" mass="11602">MSNSQRQSDSGSGVWSGEEDLDRCPNSISVEYSIVQSESFPSRLVKERMLHFMLERMGSREEGEPIIVRVGEVRSGLKKAGFTRMMSGASGQHLSENFTGMEKI</sequence>
<accession>A0A8X6I386</accession>
<organism evidence="2 3">
    <name type="scientific">Nephila pilipes</name>
    <name type="common">Giant wood spider</name>
    <name type="synonym">Nephila maculata</name>
    <dbReference type="NCBI Taxonomy" id="299642"/>
    <lineage>
        <taxon>Eukaryota</taxon>
        <taxon>Metazoa</taxon>
        <taxon>Ecdysozoa</taxon>
        <taxon>Arthropoda</taxon>
        <taxon>Chelicerata</taxon>
        <taxon>Arachnida</taxon>
        <taxon>Araneae</taxon>
        <taxon>Araneomorphae</taxon>
        <taxon>Entelegynae</taxon>
        <taxon>Araneoidea</taxon>
        <taxon>Nephilidae</taxon>
        <taxon>Nephila</taxon>
    </lineage>
</organism>
<keyword evidence="3" id="KW-1185">Reference proteome</keyword>